<dbReference type="GO" id="GO:0016114">
    <property type="term" value="P:terpenoid biosynthetic process"/>
    <property type="evidence" value="ECO:0007669"/>
    <property type="project" value="InterPro"/>
</dbReference>
<keyword evidence="1 7" id="KW-0004">4Fe-4S</keyword>
<dbReference type="STRING" id="28034.BFX07_13160"/>
<dbReference type="InterPro" id="IPR058579">
    <property type="entry name" value="IspG_C"/>
</dbReference>
<comment type="similarity">
    <text evidence="7">Belongs to the IspG family.</text>
</comment>
<dbReference type="NCBIfam" id="NF001540">
    <property type="entry name" value="PRK00366.1"/>
    <property type="match status" value="1"/>
</dbReference>
<feature type="domain" description="IspG C-terminal" evidence="9">
    <location>
        <begin position="264"/>
        <end position="350"/>
    </location>
</feature>
<feature type="binding site" evidence="7">
    <location>
        <position position="271"/>
    </location>
    <ligand>
        <name>[4Fe-4S] cluster</name>
        <dbReference type="ChEBI" id="CHEBI:49883"/>
    </ligand>
</feature>
<dbReference type="UniPathway" id="UPA00056">
    <property type="reaction ID" value="UER00096"/>
</dbReference>
<dbReference type="FunFam" id="3.20.20.20:FF:000001">
    <property type="entry name" value="4-hydroxy-3-methylbut-2-en-1-yl diphosphate synthase (flavodoxin)"/>
    <property type="match status" value="1"/>
</dbReference>
<name>A0A1W1WJU1_SULTA</name>
<comment type="function">
    <text evidence="7">Converts 2C-methyl-D-erythritol 2,4-cyclodiphosphate (ME-2,4cPP) into 1-hydroxy-2-methyl-2-(E)-butenyl 4-diphosphate.</text>
</comment>
<evidence type="ECO:0000259" key="8">
    <source>
        <dbReference type="Pfam" id="PF04551"/>
    </source>
</evidence>
<evidence type="ECO:0000259" key="9">
    <source>
        <dbReference type="Pfam" id="PF26540"/>
    </source>
</evidence>
<proteinExistence type="inferred from homology"/>
<dbReference type="InterPro" id="IPR045854">
    <property type="entry name" value="NO2/SO3_Rdtase_4Fe4S_sf"/>
</dbReference>
<comment type="cofactor">
    <cofactor evidence="7">
        <name>[4Fe-4S] cluster</name>
        <dbReference type="ChEBI" id="CHEBI:49883"/>
    </cofactor>
    <text evidence="7">Binds 1 [4Fe-4S] cluster.</text>
</comment>
<evidence type="ECO:0000256" key="6">
    <source>
        <dbReference type="ARBA" id="ARBA00023229"/>
    </source>
</evidence>
<dbReference type="Pfam" id="PF04551">
    <property type="entry name" value="GcpE"/>
    <property type="match status" value="1"/>
</dbReference>
<dbReference type="GO" id="GO:0005506">
    <property type="term" value="F:iron ion binding"/>
    <property type="evidence" value="ECO:0007669"/>
    <property type="project" value="InterPro"/>
</dbReference>
<dbReference type="InterPro" id="IPR011005">
    <property type="entry name" value="Dihydropteroate_synth-like_sf"/>
</dbReference>
<dbReference type="Pfam" id="PF26540">
    <property type="entry name" value="GcpE_C"/>
    <property type="match status" value="1"/>
</dbReference>
<dbReference type="NCBIfam" id="TIGR00612">
    <property type="entry name" value="ispG_gcpE"/>
    <property type="match status" value="1"/>
</dbReference>
<dbReference type="PIRSF" id="PIRSF004640">
    <property type="entry name" value="IspG"/>
    <property type="match status" value="1"/>
</dbReference>
<keyword evidence="3 7" id="KW-0560">Oxidoreductase</keyword>
<dbReference type="SUPFAM" id="SSF51717">
    <property type="entry name" value="Dihydropteroate synthetase-like"/>
    <property type="match status" value="1"/>
</dbReference>
<evidence type="ECO:0000313" key="10">
    <source>
        <dbReference type="EMBL" id="SMC06588.1"/>
    </source>
</evidence>
<dbReference type="GO" id="GO:0019288">
    <property type="term" value="P:isopentenyl diphosphate biosynthetic process, methylerythritol 4-phosphate pathway"/>
    <property type="evidence" value="ECO:0007669"/>
    <property type="project" value="UniProtKB-UniRule"/>
</dbReference>
<evidence type="ECO:0000256" key="7">
    <source>
        <dbReference type="HAMAP-Rule" id="MF_00159"/>
    </source>
</evidence>
<keyword evidence="2 7" id="KW-0479">Metal-binding</keyword>
<keyword evidence="5 7" id="KW-0411">Iron-sulfur</keyword>
<comment type="catalytic activity">
    <reaction evidence="7">
        <text>(2E)-4-hydroxy-3-methylbut-2-enyl diphosphate + oxidized [flavodoxin] + H2O + 2 H(+) = 2-C-methyl-D-erythritol 2,4-cyclic diphosphate + reduced [flavodoxin]</text>
        <dbReference type="Rhea" id="RHEA:43604"/>
        <dbReference type="Rhea" id="RHEA-COMP:10622"/>
        <dbReference type="Rhea" id="RHEA-COMP:10623"/>
        <dbReference type="ChEBI" id="CHEBI:15377"/>
        <dbReference type="ChEBI" id="CHEBI:15378"/>
        <dbReference type="ChEBI" id="CHEBI:57618"/>
        <dbReference type="ChEBI" id="CHEBI:58210"/>
        <dbReference type="ChEBI" id="CHEBI:58483"/>
        <dbReference type="ChEBI" id="CHEBI:128753"/>
        <dbReference type="EC" id="1.17.7.3"/>
    </reaction>
</comment>
<keyword evidence="11" id="KW-1185">Reference proteome</keyword>
<dbReference type="Gene3D" id="3.20.20.20">
    <property type="entry name" value="Dihydropteroate synthase-like"/>
    <property type="match status" value="1"/>
</dbReference>
<evidence type="ECO:0000256" key="5">
    <source>
        <dbReference type="ARBA" id="ARBA00023014"/>
    </source>
</evidence>
<dbReference type="GO" id="GO:0141197">
    <property type="term" value="F:4-hydroxy-3-methylbut-2-enyl-diphosphate synthase activity (flavodoxin)"/>
    <property type="evidence" value="ECO:0007669"/>
    <property type="project" value="UniProtKB-EC"/>
</dbReference>
<dbReference type="InterPro" id="IPR016425">
    <property type="entry name" value="IspG_bac"/>
</dbReference>
<dbReference type="GO" id="GO:0046429">
    <property type="term" value="F:4-hydroxy-3-methylbut-2-en-1-yl diphosphate synthase activity (ferredoxin)"/>
    <property type="evidence" value="ECO:0007669"/>
    <property type="project" value="UniProtKB-UniRule"/>
</dbReference>
<accession>A0A1W1WJU1</accession>
<keyword evidence="6 7" id="KW-0414">Isoprene biosynthesis</keyword>
<sequence>MPEFRFRAHMSKAVRVRDVIIGGGAPVVVQGMTKTDTRNVKATLDEIYRYVDVGCEIVRVAVPDHEAAEAVKEIVAHSPIPVVADIHFDYRLALEVIKAGVDKLRLNPGNIGGRDRVEQVVRAAKERMIPIRIGVNSGSIEKNLLHDYGRTAETLVKSAESHIQILNDLDYDNIVVSLKASDVPTMVAAYRLMAKTYDYPLHLGVTEAGTLFQGTIKSAIGIGTLLAEGIGDTIRVSLTAPGEEEIRVAWEILKSLKLRDRGANIVACPTCGRLQFDMWPVTNELERRLATIAEPITVAVMGCAVNGPGEAREADVGLAGGKNMGLIFRHGEIVRRVDQKDMVEELWKEILDAAEEVRAGGQSSQGNHPQVK</sequence>
<dbReference type="EC" id="1.17.7.3" evidence="7"/>
<comment type="pathway">
    <text evidence="7">Isoprenoid biosynthesis; isopentenyl diphosphate biosynthesis via DXP pathway; isopentenyl diphosphate from 1-deoxy-D-xylulose 5-phosphate: step 5/6.</text>
</comment>
<feature type="binding site" evidence="7">
    <location>
        <position position="310"/>
    </location>
    <ligand>
        <name>[4Fe-4S] cluster</name>
        <dbReference type="ChEBI" id="CHEBI:49883"/>
    </ligand>
</feature>
<evidence type="ECO:0000313" key="11">
    <source>
        <dbReference type="Proteomes" id="UP000192660"/>
    </source>
</evidence>
<organism evidence="10 11">
    <name type="scientific">Sulfobacillus thermosulfidooxidans (strain DSM 9293 / VKM B-1269 / AT-1)</name>
    <dbReference type="NCBI Taxonomy" id="929705"/>
    <lineage>
        <taxon>Bacteria</taxon>
        <taxon>Bacillati</taxon>
        <taxon>Bacillota</taxon>
        <taxon>Clostridia</taxon>
        <taxon>Eubacteriales</taxon>
        <taxon>Clostridiales Family XVII. Incertae Sedis</taxon>
        <taxon>Sulfobacillus</taxon>
    </lineage>
</organism>
<reference evidence="11" key="1">
    <citation type="submission" date="2017-04" db="EMBL/GenBank/DDBJ databases">
        <authorList>
            <person name="Varghese N."/>
            <person name="Submissions S."/>
        </authorList>
    </citation>
    <scope>NUCLEOTIDE SEQUENCE [LARGE SCALE GENOMIC DNA]</scope>
    <source>
        <strain evidence="11">DSM 9293</strain>
    </source>
</reference>
<feature type="binding site" evidence="7">
    <location>
        <position position="303"/>
    </location>
    <ligand>
        <name>[4Fe-4S] cluster</name>
        <dbReference type="ChEBI" id="CHEBI:49883"/>
    </ligand>
</feature>
<evidence type="ECO:0000256" key="4">
    <source>
        <dbReference type="ARBA" id="ARBA00023004"/>
    </source>
</evidence>
<dbReference type="AlphaFoldDB" id="A0A1W1WJU1"/>
<evidence type="ECO:0000256" key="3">
    <source>
        <dbReference type="ARBA" id="ARBA00023002"/>
    </source>
</evidence>
<dbReference type="PANTHER" id="PTHR30454">
    <property type="entry name" value="4-HYDROXY-3-METHYLBUT-2-EN-1-YL DIPHOSPHATE SYNTHASE"/>
    <property type="match status" value="1"/>
</dbReference>
<dbReference type="EMBL" id="FWWY01000001">
    <property type="protein sequence ID" value="SMC06588.1"/>
    <property type="molecule type" value="Genomic_DNA"/>
</dbReference>
<dbReference type="PANTHER" id="PTHR30454:SF0">
    <property type="entry name" value="4-HYDROXY-3-METHYLBUT-2-EN-1-YL DIPHOSPHATE SYNTHASE (FERREDOXIN), CHLOROPLASTIC"/>
    <property type="match status" value="1"/>
</dbReference>
<dbReference type="Gene3D" id="3.30.413.10">
    <property type="entry name" value="Sulfite Reductase Hemoprotein, domain 1"/>
    <property type="match status" value="1"/>
</dbReference>
<evidence type="ECO:0000256" key="1">
    <source>
        <dbReference type="ARBA" id="ARBA00022485"/>
    </source>
</evidence>
<gene>
    <name evidence="7" type="primary">ispG</name>
    <name evidence="10" type="ORF">SAMN00768000_2896</name>
</gene>
<dbReference type="GO" id="GO:0051539">
    <property type="term" value="F:4 iron, 4 sulfur cluster binding"/>
    <property type="evidence" value="ECO:0007669"/>
    <property type="project" value="UniProtKB-UniRule"/>
</dbReference>
<keyword evidence="4 7" id="KW-0408">Iron</keyword>
<dbReference type="Proteomes" id="UP000192660">
    <property type="component" value="Unassembled WGS sequence"/>
</dbReference>
<dbReference type="InterPro" id="IPR004588">
    <property type="entry name" value="IspG_bac-typ"/>
</dbReference>
<dbReference type="SUPFAM" id="SSF56014">
    <property type="entry name" value="Nitrite and sulphite reductase 4Fe-4S domain-like"/>
    <property type="match status" value="1"/>
</dbReference>
<dbReference type="HAMAP" id="MF_00159">
    <property type="entry name" value="IspG"/>
    <property type="match status" value="1"/>
</dbReference>
<evidence type="ECO:0000256" key="2">
    <source>
        <dbReference type="ARBA" id="ARBA00022723"/>
    </source>
</evidence>
<feature type="binding site" evidence="7">
    <location>
        <position position="268"/>
    </location>
    <ligand>
        <name>[4Fe-4S] cluster</name>
        <dbReference type="ChEBI" id="CHEBI:49883"/>
    </ligand>
</feature>
<dbReference type="InterPro" id="IPR058578">
    <property type="entry name" value="IspG_TIM"/>
</dbReference>
<feature type="domain" description="IspG TIM-barrel" evidence="8">
    <location>
        <begin position="12"/>
        <end position="250"/>
    </location>
</feature>
<protein>
    <recommendedName>
        <fullName evidence="7">4-hydroxy-3-methylbut-2-en-1-yl diphosphate synthase (flavodoxin)</fullName>
        <ecNumber evidence="7">1.17.7.3</ecNumber>
    </recommendedName>
    <alternativeName>
        <fullName evidence="7">1-hydroxy-2-methyl-2-(E)-butenyl 4-diphosphate synthase</fullName>
    </alternativeName>
</protein>